<dbReference type="CDD" id="cd24133">
    <property type="entry name" value="ASKHA_NBD_TsaD_bac"/>
    <property type="match status" value="1"/>
</dbReference>
<comment type="cofactor">
    <cofactor evidence="8">
        <name>Fe(2+)</name>
        <dbReference type="ChEBI" id="CHEBI:29033"/>
    </cofactor>
    <text evidence="8">Binds 1 Fe(2+) ion per subunit.</text>
</comment>
<dbReference type="SUPFAM" id="SSF53067">
    <property type="entry name" value="Actin-like ATPase domain"/>
    <property type="match status" value="1"/>
</dbReference>
<feature type="binding site" evidence="8">
    <location>
        <begin position="141"/>
        <end position="145"/>
    </location>
    <ligand>
        <name>substrate</name>
    </ligand>
</feature>
<dbReference type="AlphaFoldDB" id="A0A6A8ADS9"/>
<comment type="subcellular location">
    <subcellularLocation>
        <location evidence="8">Cytoplasm</location>
    </subcellularLocation>
</comment>
<gene>
    <name evidence="8 10" type="primary">tsaD</name>
    <name evidence="10" type="ORF">GAO09_17835</name>
</gene>
<dbReference type="EC" id="2.3.1.234" evidence="8"/>
<reference evidence="10 11" key="1">
    <citation type="submission" date="2019-11" db="EMBL/GenBank/DDBJ databases">
        <title>Genome analysis of Rhizobacterium cereale a novel genus and species isolated from maize roots in North Spain.</title>
        <authorList>
            <person name="Menendez E."/>
            <person name="Flores-Felix J.D."/>
            <person name="Ramirez-Bahena M.-H."/>
            <person name="Igual J.M."/>
            <person name="Garcia-Fraile P."/>
            <person name="Peix A."/>
            <person name="Velazquez E."/>
        </authorList>
    </citation>
    <scope>NUCLEOTIDE SEQUENCE [LARGE SCALE GENOMIC DNA]</scope>
    <source>
        <strain evidence="10 11">RZME27</strain>
    </source>
</reference>
<dbReference type="FunFam" id="3.30.420.40:FF:000040">
    <property type="entry name" value="tRNA N6-adenosine threonylcarbamoyltransferase"/>
    <property type="match status" value="1"/>
</dbReference>
<feature type="binding site" evidence="8">
    <location>
        <position position="191"/>
    </location>
    <ligand>
        <name>substrate</name>
    </ligand>
</feature>
<dbReference type="GO" id="GO:0002949">
    <property type="term" value="P:tRNA threonylcarbamoyladenosine modification"/>
    <property type="evidence" value="ECO:0007669"/>
    <property type="project" value="UniProtKB-UniRule"/>
</dbReference>
<keyword evidence="6 8" id="KW-0012">Acyltransferase</keyword>
<keyword evidence="2 8" id="KW-0808">Transferase</keyword>
<dbReference type="NCBIfam" id="TIGR03723">
    <property type="entry name" value="T6A_TsaD_YgjD"/>
    <property type="match status" value="1"/>
</dbReference>
<dbReference type="InterPro" id="IPR000905">
    <property type="entry name" value="Gcp-like_dom"/>
</dbReference>
<comment type="function">
    <text evidence="8">Required for the formation of a threonylcarbamoyl group on adenosine at position 37 (t(6)A37) in tRNAs that read codons beginning with adenine. Is involved in the transfer of the threonylcarbamoyl moiety of threonylcarbamoyl-AMP (TC-AMP) to the N6 group of A37, together with TsaE and TsaB. TsaD likely plays a direct catalytic role in this reaction.</text>
</comment>
<organism evidence="10 11">
    <name type="scientific">Endobacterium cereale</name>
    <dbReference type="NCBI Taxonomy" id="2663029"/>
    <lineage>
        <taxon>Bacteria</taxon>
        <taxon>Pseudomonadati</taxon>
        <taxon>Pseudomonadota</taxon>
        <taxon>Alphaproteobacteria</taxon>
        <taxon>Hyphomicrobiales</taxon>
        <taxon>Rhizobiaceae</taxon>
        <taxon>Endobacterium</taxon>
    </lineage>
</organism>
<keyword evidence="4 8" id="KW-0479">Metal-binding</keyword>
<evidence type="ECO:0000313" key="11">
    <source>
        <dbReference type="Proteomes" id="UP000435138"/>
    </source>
</evidence>
<dbReference type="PRINTS" id="PR00789">
    <property type="entry name" value="OSIALOPTASE"/>
</dbReference>
<accession>A0A6A8ADS9</accession>
<feature type="binding site" evidence="8">
    <location>
        <position position="287"/>
    </location>
    <ligand>
        <name>substrate</name>
    </ligand>
</feature>
<dbReference type="GO" id="GO:0061711">
    <property type="term" value="F:tRNA N(6)-L-threonylcarbamoyladenine synthase activity"/>
    <property type="evidence" value="ECO:0007669"/>
    <property type="project" value="UniProtKB-EC"/>
</dbReference>
<dbReference type="RefSeq" id="WP_153355462.1">
    <property type="nucleotide sequence ID" value="NZ_JAYKOO010000009.1"/>
</dbReference>
<evidence type="ECO:0000256" key="8">
    <source>
        <dbReference type="HAMAP-Rule" id="MF_01445"/>
    </source>
</evidence>
<feature type="domain" description="Gcp-like" evidence="9">
    <location>
        <begin position="31"/>
        <end position="322"/>
    </location>
</feature>
<dbReference type="GO" id="GO:0005506">
    <property type="term" value="F:iron ion binding"/>
    <property type="evidence" value="ECO:0007669"/>
    <property type="project" value="UniProtKB-UniRule"/>
</dbReference>
<sequence length="364" mass="38436">MAPFLRILGIETSCDETAAAVVARHDDGRGEILSDVVFSQLEEHSAYGGVVPEIAARAHVEAVDGLIDEALARANLSLSDIDAIAATSGPGLIGGLLVGLMTAKAMSLATGKPLYAINHLEGHALTARLTDGLSFPYLMLLVSGGHTQLILVKGVGEYERWGTTIDDALGEAFDKTAKLLGLPYPGGPAVEKAALSGNPDRFVLPRPLVGEARLDFSFSGLKTAVRQAATEIAPLSDQDVADICASFQKAISRTLKDRIGRGLARFKAEYGGVENPALVVAGGVAANQEIRRTLQALCTEHRFNFIAPPMNLCTDNASMIAWAGLERMAKDVSPDTLEVAPRSRWPLDTEAQTLLGSGKRGAKA</sequence>
<keyword evidence="11" id="KW-1185">Reference proteome</keyword>
<feature type="binding site" evidence="8">
    <location>
        <position position="187"/>
    </location>
    <ligand>
        <name>substrate</name>
    </ligand>
</feature>
<proteinExistence type="inferred from homology"/>
<feature type="binding site" evidence="8">
    <location>
        <position position="315"/>
    </location>
    <ligand>
        <name>Fe cation</name>
        <dbReference type="ChEBI" id="CHEBI:24875"/>
    </ligand>
</feature>
<keyword evidence="5 8" id="KW-0408">Iron</keyword>
<dbReference type="NCBIfam" id="TIGR00329">
    <property type="entry name" value="gcp_kae1"/>
    <property type="match status" value="1"/>
</dbReference>
<feature type="binding site" evidence="8">
    <location>
        <position position="123"/>
    </location>
    <ligand>
        <name>Fe cation</name>
        <dbReference type="ChEBI" id="CHEBI:24875"/>
    </ligand>
</feature>
<dbReference type="Pfam" id="PF00814">
    <property type="entry name" value="TsaD"/>
    <property type="match status" value="1"/>
</dbReference>
<protein>
    <recommendedName>
        <fullName evidence="8">tRNA N6-adenosine threonylcarbamoyltransferase</fullName>
        <ecNumber evidence="8">2.3.1.234</ecNumber>
    </recommendedName>
    <alternativeName>
        <fullName evidence="8">N6-L-threonylcarbamoyladenine synthase</fullName>
        <shortName evidence="8">t(6)A synthase</shortName>
    </alternativeName>
    <alternativeName>
        <fullName evidence="8">t(6)A37 threonylcarbamoyladenosine biosynthesis protein TsaD</fullName>
    </alternativeName>
    <alternativeName>
        <fullName evidence="8">tRNA threonylcarbamoyladenosine biosynthesis protein TsaD</fullName>
    </alternativeName>
</protein>
<dbReference type="Proteomes" id="UP000435138">
    <property type="component" value="Unassembled WGS sequence"/>
</dbReference>
<keyword evidence="3 8" id="KW-0819">tRNA processing</keyword>
<dbReference type="Gene3D" id="3.30.420.40">
    <property type="match status" value="2"/>
</dbReference>
<dbReference type="InterPro" id="IPR017861">
    <property type="entry name" value="KAE1/TsaD"/>
</dbReference>
<evidence type="ECO:0000256" key="2">
    <source>
        <dbReference type="ARBA" id="ARBA00022679"/>
    </source>
</evidence>
<evidence type="ECO:0000256" key="4">
    <source>
        <dbReference type="ARBA" id="ARBA00022723"/>
    </source>
</evidence>
<evidence type="ECO:0000256" key="3">
    <source>
        <dbReference type="ARBA" id="ARBA00022694"/>
    </source>
</evidence>
<dbReference type="PANTHER" id="PTHR11735:SF6">
    <property type="entry name" value="TRNA N6-ADENOSINE THREONYLCARBAMOYLTRANSFERASE, MITOCHONDRIAL"/>
    <property type="match status" value="1"/>
</dbReference>
<dbReference type="InterPro" id="IPR022450">
    <property type="entry name" value="TsaD"/>
</dbReference>
<dbReference type="EMBL" id="WIXI01000046">
    <property type="protein sequence ID" value="MQY47900.1"/>
    <property type="molecule type" value="Genomic_DNA"/>
</dbReference>
<evidence type="ECO:0000259" key="9">
    <source>
        <dbReference type="Pfam" id="PF00814"/>
    </source>
</evidence>
<feature type="binding site" evidence="8">
    <location>
        <position position="119"/>
    </location>
    <ligand>
        <name>Fe cation</name>
        <dbReference type="ChEBI" id="CHEBI:24875"/>
    </ligand>
</feature>
<evidence type="ECO:0000256" key="5">
    <source>
        <dbReference type="ARBA" id="ARBA00023004"/>
    </source>
</evidence>
<keyword evidence="1 8" id="KW-0963">Cytoplasm</keyword>
<feature type="binding site" evidence="8">
    <location>
        <position position="174"/>
    </location>
    <ligand>
        <name>substrate</name>
    </ligand>
</feature>
<dbReference type="InterPro" id="IPR043129">
    <property type="entry name" value="ATPase_NBD"/>
</dbReference>
<evidence type="ECO:0000256" key="1">
    <source>
        <dbReference type="ARBA" id="ARBA00022490"/>
    </source>
</evidence>
<dbReference type="GO" id="GO:0005737">
    <property type="term" value="C:cytoplasm"/>
    <property type="evidence" value="ECO:0007669"/>
    <property type="project" value="UniProtKB-SubCell"/>
</dbReference>
<comment type="caution">
    <text evidence="10">The sequence shown here is derived from an EMBL/GenBank/DDBJ whole genome shotgun (WGS) entry which is preliminary data.</text>
</comment>
<comment type="similarity">
    <text evidence="8">Belongs to the KAE1 / TsaD family.</text>
</comment>
<evidence type="ECO:0000256" key="7">
    <source>
        <dbReference type="ARBA" id="ARBA00048117"/>
    </source>
</evidence>
<evidence type="ECO:0000313" key="10">
    <source>
        <dbReference type="EMBL" id="MQY47900.1"/>
    </source>
</evidence>
<evidence type="ECO:0000256" key="6">
    <source>
        <dbReference type="ARBA" id="ARBA00023315"/>
    </source>
</evidence>
<comment type="catalytic activity">
    <reaction evidence="7 8">
        <text>L-threonylcarbamoyladenylate + adenosine(37) in tRNA = N(6)-L-threonylcarbamoyladenosine(37) in tRNA + AMP + H(+)</text>
        <dbReference type="Rhea" id="RHEA:37059"/>
        <dbReference type="Rhea" id="RHEA-COMP:10162"/>
        <dbReference type="Rhea" id="RHEA-COMP:10163"/>
        <dbReference type="ChEBI" id="CHEBI:15378"/>
        <dbReference type="ChEBI" id="CHEBI:73682"/>
        <dbReference type="ChEBI" id="CHEBI:74411"/>
        <dbReference type="ChEBI" id="CHEBI:74418"/>
        <dbReference type="ChEBI" id="CHEBI:456215"/>
        <dbReference type="EC" id="2.3.1.234"/>
    </reaction>
</comment>
<dbReference type="HAMAP" id="MF_01445">
    <property type="entry name" value="TsaD"/>
    <property type="match status" value="1"/>
</dbReference>
<dbReference type="PANTHER" id="PTHR11735">
    <property type="entry name" value="TRNA N6-ADENOSINE THREONYLCARBAMOYLTRANSFERASE"/>
    <property type="match status" value="1"/>
</dbReference>
<name>A0A6A8ADS9_9HYPH</name>